<dbReference type="Gene3D" id="3.90.230.10">
    <property type="entry name" value="Creatinase/methionine aminopeptidase superfamily"/>
    <property type="match status" value="1"/>
</dbReference>
<comment type="similarity">
    <text evidence="1">Belongs to the peptidase M24 family.</text>
</comment>
<protein>
    <submittedName>
        <fullName evidence="2">Uncharacterized protein</fullName>
    </submittedName>
</protein>
<dbReference type="AlphaFoldDB" id="A0A3L8Q5P2"/>
<gene>
    <name evidence="2" type="ORF">DV515_00019280</name>
</gene>
<evidence type="ECO:0000313" key="2">
    <source>
        <dbReference type="EMBL" id="RLV62473.1"/>
    </source>
</evidence>
<reference evidence="2 3" key="1">
    <citation type="journal article" date="2018" name="Proc. R. Soc. B">
        <title>A non-coding region near Follistatin controls head colour polymorphism in the Gouldian finch.</title>
        <authorList>
            <person name="Toomey M.B."/>
            <person name="Marques C.I."/>
            <person name="Andrade P."/>
            <person name="Araujo P.M."/>
            <person name="Sabatino S."/>
            <person name="Gazda M.A."/>
            <person name="Afonso S."/>
            <person name="Lopes R.J."/>
            <person name="Corbo J.C."/>
            <person name="Carneiro M."/>
        </authorList>
    </citation>
    <scope>NUCLEOTIDE SEQUENCE [LARGE SCALE GENOMIC DNA]</scope>
    <source>
        <strain evidence="2">Red01</strain>
        <tissue evidence="2">Muscle</tissue>
    </source>
</reference>
<dbReference type="InterPro" id="IPR047113">
    <property type="entry name" value="PA2G4/ARX1"/>
</dbReference>
<evidence type="ECO:0000313" key="3">
    <source>
        <dbReference type="Proteomes" id="UP000276834"/>
    </source>
</evidence>
<sequence>MESHLESHLGYLDGAGIPGIGAFARQVCVGVGSGVIPGGIPGEFVAQFKFTVLTPGPGRAVAHPRSWQVDSSGSVPQVLAGANPRVPAGEFVAQFKFTLLLMPNGPMRITSGPFQPELYRSHLDVQDGELK</sequence>
<evidence type="ECO:0000256" key="1">
    <source>
        <dbReference type="ARBA" id="ARBA00007319"/>
    </source>
</evidence>
<comment type="caution">
    <text evidence="2">The sequence shown here is derived from an EMBL/GenBank/DDBJ whole genome shotgun (WGS) entry which is preliminary data.</text>
</comment>
<dbReference type="InterPro" id="IPR036005">
    <property type="entry name" value="Creatinase/aminopeptidase-like"/>
</dbReference>
<dbReference type="OrthoDB" id="5876363at2759"/>
<name>A0A3L8Q5P2_CHLGU</name>
<accession>A0A3L8Q5P2</accession>
<dbReference type="Proteomes" id="UP000276834">
    <property type="component" value="Unassembled WGS sequence"/>
</dbReference>
<dbReference type="PANTHER" id="PTHR10804:SF11">
    <property type="entry name" value="PROLIFERATION-ASSOCIATED PROTEIN 2G4"/>
    <property type="match status" value="1"/>
</dbReference>
<dbReference type="EMBL" id="QUSF01007208">
    <property type="protein sequence ID" value="RLV62473.1"/>
    <property type="molecule type" value="Genomic_DNA"/>
</dbReference>
<proteinExistence type="inferred from homology"/>
<dbReference type="PANTHER" id="PTHR10804">
    <property type="entry name" value="PROTEASE FAMILY M24 METHIONYL AMINOPEPTIDASE, AMINOPEPTIDASE P"/>
    <property type="match status" value="1"/>
</dbReference>
<feature type="non-terminal residue" evidence="2">
    <location>
        <position position="131"/>
    </location>
</feature>
<keyword evidence="3" id="KW-1185">Reference proteome</keyword>
<organism evidence="2 3">
    <name type="scientific">Chloebia gouldiae</name>
    <name type="common">Gouldian finch</name>
    <name type="synonym">Erythrura gouldiae</name>
    <dbReference type="NCBI Taxonomy" id="44316"/>
    <lineage>
        <taxon>Eukaryota</taxon>
        <taxon>Metazoa</taxon>
        <taxon>Chordata</taxon>
        <taxon>Craniata</taxon>
        <taxon>Vertebrata</taxon>
        <taxon>Euteleostomi</taxon>
        <taxon>Archelosauria</taxon>
        <taxon>Archosauria</taxon>
        <taxon>Dinosauria</taxon>
        <taxon>Saurischia</taxon>
        <taxon>Theropoda</taxon>
        <taxon>Coelurosauria</taxon>
        <taxon>Aves</taxon>
        <taxon>Neognathae</taxon>
        <taxon>Neoaves</taxon>
        <taxon>Telluraves</taxon>
        <taxon>Australaves</taxon>
        <taxon>Passeriformes</taxon>
        <taxon>Passeroidea</taxon>
        <taxon>Passeridae</taxon>
        <taxon>Chloebia</taxon>
    </lineage>
</organism>